<dbReference type="PROSITE" id="PS50994">
    <property type="entry name" value="INTEGRASE"/>
    <property type="match status" value="1"/>
</dbReference>
<sequence length="815" mass="89733">MQRYILSKKNQITVISAVLIALGFLVRFGLDNMMLFNGALIIASILGISPIAIQAYQALKVKVVSIDVLVTIAVVGAVIIQNYEESAIVTFLFLFGAYLEQRSLNQTRSAIKELTDMAPETAMKQMGDDEFAEVDVFDVDEGDTLLVRTGSSVPVDGTVLTGEGHVNEASVTGESVPVGKKEGEDVFAGTILENGTVQVQADRVGEDTTFGRIIELVEEAQDSKSEAERFIDRFSKYYTPAILGIAIIIWILTQNTEMAITALVLGCPGALVIGVPVSNVSGIGNGARNDVLLKGSEVINDFSKVDSIVFDKTGTLTVGNPEVAEKQFYGENTDEVLSYLASVERESDHPLAQAVLDNIGKTSLYPVEATEVVKGEGVIATVEGHRIAVGNAALMRREIVTLSEEAQADIKQYEKNGNSLVLTAVDGELKILMGIRDQIRPGVKQELQNLKNLGAKNLIVLSGDNQGTVDLIANEIGLTEAHGHMLPEDKSNYIKKLQADGQIVAFVGDGINDSPSLALSDIGIAMGSGTDVAIETSDVVLMQSDFNHLAHALGLSKAISRNMKQNITIAIGVVVVLFSGLFFSNWMNMSIGMLAHEGSILVVILNGIRLLRYRLKNQQTEPSTSYGQTKTSLQTSQENKYNLQHRVYPYLLKGLVIDHPNQVWSIDITYIRLHRNWMYLTAVIDWYSRCIISWELDQTLAMDFVLKAVQRAFTVGGIPEIFNSDQGSHFTSSSYISLLQEHPSISISMDSKGRALDNIRIERFWRSLKYEEVYLKDYNTPREARNNIRAYMELYNHERPHQSLNYQTPGSVYFQ</sequence>
<dbReference type="PANTHER" id="PTHR48085:SF5">
    <property type="entry name" value="CADMIUM_ZINC-TRANSPORTING ATPASE HMA4-RELATED"/>
    <property type="match status" value="1"/>
</dbReference>
<dbReference type="EC" id="7.2.2.21" evidence="12"/>
<dbReference type="PRINTS" id="PR00120">
    <property type="entry name" value="HATPASE"/>
</dbReference>
<keyword evidence="8" id="KW-1278">Translocase</keyword>
<dbReference type="OrthoDB" id="9813266at2"/>
<dbReference type="GO" id="GO:0005524">
    <property type="term" value="F:ATP binding"/>
    <property type="evidence" value="ECO:0007669"/>
    <property type="project" value="UniProtKB-UniRule"/>
</dbReference>
<dbReference type="SUPFAM" id="SSF81665">
    <property type="entry name" value="Calcium ATPase, transmembrane domain M"/>
    <property type="match status" value="1"/>
</dbReference>
<protein>
    <recommendedName>
        <fullName evidence="12">Cd(2+)-exporting ATPase</fullName>
        <ecNumber evidence="12">7.2.2.21</ecNumber>
    </recommendedName>
</protein>
<evidence type="ECO:0000256" key="12">
    <source>
        <dbReference type="ARBA" id="ARBA00039103"/>
    </source>
</evidence>
<keyword evidence="4" id="KW-0104">Cadmium</keyword>
<dbReference type="InterPro" id="IPR018303">
    <property type="entry name" value="ATPase_P-typ_P_site"/>
</dbReference>
<dbReference type="Gene3D" id="3.30.420.10">
    <property type="entry name" value="Ribonuclease H-like superfamily/Ribonuclease H"/>
    <property type="match status" value="1"/>
</dbReference>
<evidence type="ECO:0000256" key="1">
    <source>
        <dbReference type="ARBA" id="ARBA00004651"/>
    </source>
</evidence>
<evidence type="ECO:0000256" key="2">
    <source>
        <dbReference type="ARBA" id="ARBA00006024"/>
    </source>
</evidence>
<feature type="transmembrane region" description="Helical" evidence="14">
    <location>
        <begin position="63"/>
        <end position="80"/>
    </location>
</feature>
<evidence type="ECO:0000259" key="15">
    <source>
        <dbReference type="PROSITE" id="PS50994"/>
    </source>
</evidence>
<dbReference type="SUPFAM" id="SSF56784">
    <property type="entry name" value="HAD-like"/>
    <property type="match status" value="1"/>
</dbReference>
<dbReference type="InterPro" id="IPR023214">
    <property type="entry name" value="HAD_sf"/>
</dbReference>
<gene>
    <name evidence="16" type="ORF">FFL34_11880</name>
</gene>
<dbReference type="SUPFAM" id="SSF53098">
    <property type="entry name" value="Ribonuclease H-like"/>
    <property type="match status" value="1"/>
</dbReference>
<feature type="transmembrane region" description="Helical" evidence="14">
    <location>
        <begin position="234"/>
        <end position="252"/>
    </location>
</feature>
<keyword evidence="6 14" id="KW-0812">Transmembrane</keyword>
<dbReference type="SFLD" id="SFLDG00002">
    <property type="entry name" value="C1.7:_P-type_atpase_like"/>
    <property type="match status" value="1"/>
</dbReference>
<dbReference type="PROSITE" id="PS00154">
    <property type="entry name" value="ATPASE_E1_E2"/>
    <property type="match status" value="1"/>
</dbReference>
<dbReference type="InterPro" id="IPR023299">
    <property type="entry name" value="ATPase_P-typ_cyto_dom_N"/>
</dbReference>
<evidence type="ECO:0000256" key="4">
    <source>
        <dbReference type="ARBA" id="ARBA00022539"/>
    </source>
</evidence>
<dbReference type="FunFam" id="2.70.150.10:FF:000002">
    <property type="entry name" value="Copper-transporting ATPase 1, putative"/>
    <property type="match status" value="1"/>
</dbReference>
<dbReference type="NCBIfam" id="TIGR01525">
    <property type="entry name" value="ATPase-IB_hvy"/>
    <property type="match status" value="1"/>
</dbReference>
<keyword evidence="11 14" id="KW-0472">Membrane</keyword>
<dbReference type="Pfam" id="PF00702">
    <property type="entry name" value="Hydrolase"/>
    <property type="match status" value="1"/>
</dbReference>
<evidence type="ECO:0000256" key="5">
    <source>
        <dbReference type="ARBA" id="ARBA00022553"/>
    </source>
</evidence>
<feature type="transmembrane region" description="Helical" evidence="14">
    <location>
        <begin position="567"/>
        <end position="587"/>
    </location>
</feature>
<comment type="similarity">
    <text evidence="2 14">Belongs to the cation transport ATPase (P-type) (TC 3.A.3) family. Type IB subfamily.</text>
</comment>
<organism evidence="16 17">
    <name type="scientific">Lentibacillus cibarius</name>
    <dbReference type="NCBI Taxonomy" id="2583219"/>
    <lineage>
        <taxon>Bacteria</taxon>
        <taxon>Bacillati</taxon>
        <taxon>Bacillota</taxon>
        <taxon>Bacilli</taxon>
        <taxon>Bacillales</taxon>
        <taxon>Bacillaceae</taxon>
        <taxon>Lentibacillus</taxon>
    </lineage>
</organism>
<dbReference type="NCBIfam" id="TIGR01494">
    <property type="entry name" value="ATPase_P-type"/>
    <property type="match status" value="1"/>
</dbReference>
<evidence type="ECO:0000256" key="3">
    <source>
        <dbReference type="ARBA" id="ARBA00022448"/>
    </source>
</evidence>
<evidence type="ECO:0000256" key="8">
    <source>
        <dbReference type="ARBA" id="ARBA00022967"/>
    </source>
</evidence>
<keyword evidence="14" id="KW-0547">Nucleotide-binding</keyword>
<keyword evidence="14" id="KW-1003">Cell membrane</keyword>
<dbReference type="GO" id="GO:0016887">
    <property type="term" value="F:ATP hydrolysis activity"/>
    <property type="evidence" value="ECO:0007669"/>
    <property type="project" value="InterPro"/>
</dbReference>
<evidence type="ECO:0000256" key="14">
    <source>
        <dbReference type="RuleBase" id="RU362081"/>
    </source>
</evidence>
<dbReference type="InterPro" id="IPR044492">
    <property type="entry name" value="P_typ_ATPase_HD_dom"/>
</dbReference>
<dbReference type="SFLD" id="SFLDS00003">
    <property type="entry name" value="Haloacid_Dehalogenase"/>
    <property type="match status" value="1"/>
</dbReference>
<keyword evidence="9 14" id="KW-1133">Transmembrane helix</keyword>
<dbReference type="GO" id="GO:0046872">
    <property type="term" value="F:metal ion binding"/>
    <property type="evidence" value="ECO:0007669"/>
    <property type="project" value="UniProtKB-KW"/>
</dbReference>
<dbReference type="InterPro" id="IPR027256">
    <property type="entry name" value="P-typ_ATPase_IB"/>
</dbReference>
<dbReference type="NCBIfam" id="TIGR01511">
    <property type="entry name" value="ATPase-IB1_Cu"/>
    <property type="match status" value="1"/>
</dbReference>
<dbReference type="InterPro" id="IPR001757">
    <property type="entry name" value="P_typ_ATPase"/>
</dbReference>
<dbReference type="NCBIfam" id="NF033516">
    <property type="entry name" value="transpos_IS3"/>
    <property type="match status" value="1"/>
</dbReference>
<dbReference type="CDD" id="cd02079">
    <property type="entry name" value="P-type_ATPase_HM"/>
    <property type="match status" value="1"/>
</dbReference>
<dbReference type="GO" id="GO:0015074">
    <property type="term" value="P:DNA integration"/>
    <property type="evidence" value="ECO:0007669"/>
    <property type="project" value="InterPro"/>
</dbReference>
<dbReference type="GO" id="GO:0003676">
    <property type="term" value="F:nucleic acid binding"/>
    <property type="evidence" value="ECO:0007669"/>
    <property type="project" value="InterPro"/>
</dbReference>
<dbReference type="RefSeq" id="WP_138603617.1">
    <property type="nucleotide sequence ID" value="NZ_VCIA01000001.1"/>
</dbReference>
<keyword evidence="10" id="KW-0406">Ion transport</keyword>
<dbReference type="InterPro" id="IPR001584">
    <property type="entry name" value="Integrase_cat-core"/>
</dbReference>
<evidence type="ECO:0000256" key="7">
    <source>
        <dbReference type="ARBA" id="ARBA00022723"/>
    </source>
</evidence>
<dbReference type="AlphaFoldDB" id="A0A5S3QLU9"/>
<dbReference type="PRINTS" id="PR00119">
    <property type="entry name" value="CATATPASE"/>
</dbReference>
<comment type="catalytic activity">
    <reaction evidence="13">
        <text>Cd(2+)(in) + ATP + H2O = Cd(2+)(out) + ADP + phosphate + H(+)</text>
        <dbReference type="Rhea" id="RHEA:12132"/>
        <dbReference type="ChEBI" id="CHEBI:15377"/>
        <dbReference type="ChEBI" id="CHEBI:15378"/>
        <dbReference type="ChEBI" id="CHEBI:30616"/>
        <dbReference type="ChEBI" id="CHEBI:43474"/>
        <dbReference type="ChEBI" id="CHEBI:48775"/>
        <dbReference type="ChEBI" id="CHEBI:456216"/>
        <dbReference type="EC" id="7.2.2.21"/>
    </reaction>
</comment>
<dbReference type="EMBL" id="VCIA01000001">
    <property type="protein sequence ID" value="TMN22717.1"/>
    <property type="molecule type" value="Genomic_DNA"/>
</dbReference>
<evidence type="ECO:0000313" key="16">
    <source>
        <dbReference type="EMBL" id="TMN22717.1"/>
    </source>
</evidence>
<feature type="transmembrane region" description="Helical" evidence="14">
    <location>
        <begin position="258"/>
        <end position="278"/>
    </location>
</feature>
<keyword evidence="5" id="KW-0597">Phosphoprotein</keyword>
<dbReference type="InterPro" id="IPR051014">
    <property type="entry name" value="Cation_Transport_ATPase_IB"/>
</dbReference>
<dbReference type="Gene3D" id="3.40.50.1000">
    <property type="entry name" value="HAD superfamily/HAD-like"/>
    <property type="match status" value="1"/>
</dbReference>
<feature type="transmembrane region" description="Helical" evidence="14">
    <location>
        <begin position="36"/>
        <end position="56"/>
    </location>
</feature>
<evidence type="ECO:0000313" key="17">
    <source>
        <dbReference type="Proteomes" id="UP000306980"/>
    </source>
</evidence>
<dbReference type="Pfam" id="PF00665">
    <property type="entry name" value="rve"/>
    <property type="match status" value="1"/>
</dbReference>
<accession>A0A5S3QLU9</accession>
<keyword evidence="3" id="KW-0813">Transport</keyword>
<dbReference type="InterPro" id="IPR059000">
    <property type="entry name" value="ATPase_P-type_domA"/>
</dbReference>
<dbReference type="PANTHER" id="PTHR48085">
    <property type="entry name" value="CADMIUM/ZINC-TRANSPORTING ATPASE HMA2-RELATED"/>
    <property type="match status" value="1"/>
</dbReference>
<evidence type="ECO:0000256" key="9">
    <source>
        <dbReference type="ARBA" id="ARBA00022989"/>
    </source>
</evidence>
<evidence type="ECO:0000256" key="13">
    <source>
        <dbReference type="ARBA" id="ARBA00049338"/>
    </source>
</evidence>
<dbReference type="InterPro" id="IPR036412">
    <property type="entry name" value="HAD-like_sf"/>
</dbReference>
<dbReference type="SFLD" id="SFLDF00027">
    <property type="entry name" value="p-type_atpase"/>
    <property type="match status" value="1"/>
</dbReference>
<feature type="transmembrane region" description="Helical" evidence="14">
    <location>
        <begin position="12"/>
        <end position="30"/>
    </location>
</feature>
<dbReference type="GO" id="GO:0008551">
    <property type="term" value="F:P-type cadmium transporter activity"/>
    <property type="evidence" value="ECO:0007669"/>
    <property type="project" value="UniProtKB-EC"/>
</dbReference>
<feature type="transmembrane region" description="Helical" evidence="14">
    <location>
        <begin position="593"/>
        <end position="611"/>
    </location>
</feature>
<dbReference type="GO" id="GO:0005886">
    <property type="term" value="C:plasma membrane"/>
    <property type="evidence" value="ECO:0007669"/>
    <property type="project" value="UniProtKB-SubCell"/>
</dbReference>
<dbReference type="InterPro" id="IPR008250">
    <property type="entry name" value="ATPase_P-typ_transduc_dom_A_sf"/>
</dbReference>
<reference evidence="16 17" key="1">
    <citation type="submission" date="2019-05" db="EMBL/GenBank/DDBJ databases">
        <title>Genomic analysis of Lentibacillus sp. NKC220-2.</title>
        <authorList>
            <person name="Oh Y.J."/>
        </authorList>
    </citation>
    <scope>NUCLEOTIDE SEQUENCE [LARGE SCALE GENOMIC DNA]</scope>
    <source>
        <strain evidence="16 17">NKC220-2</strain>
    </source>
</reference>
<keyword evidence="14" id="KW-0067">ATP-binding</keyword>
<feature type="domain" description="Integrase catalytic" evidence="15">
    <location>
        <begin position="656"/>
        <end position="815"/>
    </location>
</feature>
<proteinExistence type="inferred from homology"/>
<evidence type="ECO:0000256" key="6">
    <source>
        <dbReference type="ARBA" id="ARBA00022692"/>
    </source>
</evidence>
<evidence type="ECO:0000256" key="10">
    <source>
        <dbReference type="ARBA" id="ARBA00023065"/>
    </source>
</evidence>
<dbReference type="Pfam" id="PF00122">
    <property type="entry name" value="E1-E2_ATPase"/>
    <property type="match status" value="1"/>
</dbReference>
<dbReference type="Proteomes" id="UP000306980">
    <property type="component" value="Unassembled WGS sequence"/>
</dbReference>
<dbReference type="SUPFAM" id="SSF81653">
    <property type="entry name" value="Calcium ATPase, transduction domain A"/>
    <property type="match status" value="1"/>
</dbReference>
<feature type="transmembrane region" description="Helical" evidence="14">
    <location>
        <begin position="86"/>
        <end position="104"/>
    </location>
</feature>
<keyword evidence="7 14" id="KW-0479">Metal-binding</keyword>
<comment type="caution">
    <text evidence="16">The sequence shown here is derived from an EMBL/GenBank/DDBJ whole genome shotgun (WGS) entry which is preliminary data.</text>
</comment>
<dbReference type="InterPro" id="IPR036397">
    <property type="entry name" value="RNaseH_sf"/>
</dbReference>
<name>A0A5S3QLU9_9BACI</name>
<dbReference type="InterPro" id="IPR012337">
    <property type="entry name" value="RNaseH-like_sf"/>
</dbReference>
<dbReference type="InterPro" id="IPR048020">
    <property type="entry name" value="Transpos_IS3"/>
</dbReference>
<dbReference type="InterPro" id="IPR023298">
    <property type="entry name" value="ATPase_P-typ_TM_dom_sf"/>
</dbReference>
<evidence type="ECO:0000256" key="11">
    <source>
        <dbReference type="ARBA" id="ARBA00023136"/>
    </source>
</evidence>
<comment type="subcellular location">
    <subcellularLocation>
        <location evidence="1">Cell membrane</location>
        <topology evidence="1">Multi-pass membrane protein</topology>
    </subcellularLocation>
</comment>
<dbReference type="Gene3D" id="3.40.1110.10">
    <property type="entry name" value="Calcium-transporting ATPase, cytoplasmic domain N"/>
    <property type="match status" value="1"/>
</dbReference>
<dbReference type="Gene3D" id="2.70.150.10">
    <property type="entry name" value="Calcium-transporting ATPase, cytoplasmic transduction domain A"/>
    <property type="match status" value="1"/>
</dbReference>